<reference evidence="1 2" key="1">
    <citation type="submission" date="2019-04" db="EMBL/GenBank/DDBJ databases">
        <title>Chitiniphilus eburnea sp. nov., a novel chitinolytic bacterium isolated from aquaculture sludge.</title>
        <authorList>
            <person name="Sheng M."/>
        </authorList>
    </citation>
    <scope>NUCLEOTIDE SEQUENCE [LARGE SCALE GENOMIC DNA]</scope>
    <source>
        <strain evidence="1 2">HX-2-15</strain>
    </source>
</reference>
<organism evidence="1 2">
    <name type="scientific">Chitiniphilus eburneus</name>
    <dbReference type="NCBI Taxonomy" id="2571148"/>
    <lineage>
        <taxon>Bacteria</taxon>
        <taxon>Pseudomonadati</taxon>
        <taxon>Pseudomonadota</taxon>
        <taxon>Betaproteobacteria</taxon>
        <taxon>Neisseriales</taxon>
        <taxon>Chitinibacteraceae</taxon>
        <taxon>Chitiniphilus</taxon>
    </lineage>
</organism>
<dbReference type="Proteomes" id="UP000310016">
    <property type="component" value="Unassembled WGS sequence"/>
</dbReference>
<dbReference type="AlphaFoldDB" id="A0A4U0PZS7"/>
<gene>
    <name evidence="1" type="ORF">FAZ21_11280</name>
</gene>
<dbReference type="RefSeq" id="WP_136773550.1">
    <property type="nucleotide sequence ID" value="NZ_CP156074.1"/>
</dbReference>
<name>A0A4U0PZS7_9NEIS</name>
<dbReference type="EMBL" id="SUMF01000011">
    <property type="protein sequence ID" value="TJZ73192.1"/>
    <property type="molecule type" value="Genomic_DNA"/>
</dbReference>
<sequence length="385" mass="40874">MVHYFSYDMPGAPVLNGQPGSLIALLNACLVEGWGATAIDSLTVAGEVASVVCGGGHPLQQYMVAGISGAAHAGLNGQFKVTMASGSTLQFAAPGVPDGTYTGTAQVRVAPVGWGRPYTGSNVAVYRAPLGNRFCLRVDDTLWHSAQVRGYEEMSTVDDGAYPCPPNAVATFLYWAKSDGNNTTRRRWMLFADGRTLLLSVAYRSGDDYYGVRYETYTWGEFTSFRPADAFNSLINGINTRYETNANTGGLSFSIGRVYGSAGLLRGMRSYTGAPGATFGQTAASVHVQSGSTSTSDHYTGPNPVDGRIYASPIQLREGNLSPDLDRLPHRGLLRGVYAIPMNLPEPIYPVGTILPNPAGTPGAALLMRSYAGALLMDITGPWSA</sequence>
<protein>
    <submittedName>
        <fullName evidence="1">Uncharacterized protein</fullName>
    </submittedName>
</protein>
<evidence type="ECO:0000313" key="1">
    <source>
        <dbReference type="EMBL" id="TJZ73192.1"/>
    </source>
</evidence>
<keyword evidence="2" id="KW-1185">Reference proteome</keyword>
<comment type="caution">
    <text evidence="1">The sequence shown here is derived from an EMBL/GenBank/DDBJ whole genome shotgun (WGS) entry which is preliminary data.</text>
</comment>
<dbReference type="OrthoDB" id="6696432at2"/>
<accession>A0A4U0PZS7</accession>
<evidence type="ECO:0000313" key="2">
    <source>
        <dbReference type="Proteomes" id="UP000310016"/>
    </source>
</evidence>
<proteinExistence type="predicted"/>